<dbReference type="Proteomes" id="UP000005239">
    <property type="component" value="Unassembled WGS sequence"/>
</dbReference>
<dbReference type="EnsemblMetazoa" id="PPA37210.1">
    <property type="protein sequence ID" value="PPA37210.1"/>
    <property type="gene ID" value="WBGene00275579"/>
</dbReference>
<evidence type="ECO:0000313" key="2">
    <source>
        <dbReference type="Proteomes" id="UP000005239"/>
    </source>
</evidence>
<dbReference type="AlphaFoldDB" id="A0A2A6BSP9"/>
<reference evidence="2" key="1">
    <citation type="journal article" date="2008" name="Nat. Genet.">
        <title>The Pristionchus pacificus genome provides a unique perspective on nematode lifestyle and parasitism.</title>
        <authorList>
            <person name="Dieterich C."/>
            <person name="Clifton S.W."/>
            <person name="Schuster L.N."/>
            <person name="Chinwalla A."/>
            <person name="Delehaunty K."/>
            <person name="Dinkelacker I."/>
            <person name="Fulton L."/>
            <person name="Fulton R."/>
            <person name="Godfrey J."/>
            <person name="Minx P."/>
            <person name="Mitreva M."/>
            <person name="Roeseler W."/>
            <person name="Tian H."/>
            <person name="Witte H."/>
            <person name="Yang S.P."/>
            <person name="Wilson R.K."/>
            <person name="Sommer R.J."/>
        </authorList>
    </citation>
    <scope>NUCLEOTIDE SEQUENCE [LARGE SCALE GENOMIC DNA]</scope>
    <source>
        <strain evidence="2">PS312</strain>
    </source>
</reference>
<accession>A0A2A6BSP9</accession>
<name>A0A2A6BSP9_PRIPA</name>
<keyword evidence="2" id="KW-1185">Reference proteome</keyword>
<evidence type="ECO:0000313" key="1">
    <source>
        <dbReference type="EnsemblMetazoa" id="PPA37210.1"/>
    </source>
</evidence>
<sequence>MRRSLTKSAIRVPSSLSSGLDPEVLSLNRHRLRCEDLAILLQCTRNPTDVLSDASVRLDSILAVASSLDHLVWRVEALD</sequence>
<organism evidence="1 2">
    <name type="scientific">Pristionchus pacificus</name>
    <name type="common">Parasitic nematode worm</name>
    <dbReference type="NCBI Taxonomy" id="54126"/>
    <lineage>
        <taxon>Eukaryota</taxon>
        <taxon>Metazoa</taxon>
        <taxon>Ecdysozoa</taxon>
        <taxon>Nematoda</taxon>
        <taxon>Chromadorea</taxon>
        <taxon>Rhabditida</taxon>
        <taxon>Rhabditina</taxon>
        <taxon>Diplogasteromorpha</taxon>
        <taxon>Diplogasteroidea</taxon>
        <taxon>Neodiplogasteridae</taxon>
        <taxon>Pristionchus</taxon>
    </lineage>
</organism>
<gene>
    <name evidence="1" type="primary">WBGene00275579</name>
</gene>
<protein>
    <submittedName>
        <fullName evidence="1">Uncharacterized protein</fullName>
    </submittedName>
</protein>
<accession>A0A8R1URI6</accession>
<proteinExistence type="predicted"/>
<reference evidence="1" key="2">
    <citation type="submission" date="2022-06" db="UniProtKB">
        <authorList>
            <consortium name="EnsemblMetazoa"/>
        </authorList>
    </citation>
    <scope>IDENTIFICATION</scope>
    <source>
        <strain evidence="1">PS312</strain>
    </source>
</reference>